<dbReference type="RefSeq" id="WP_166827210.1">
    <property type="nucleotide sequence ID" value="NZ_JAAOLX010000007.1"/>
</dbReference>
<dbReference type="InterPro" id="IPR041399">
    <property type="entry name" value="Catalase_large_C"/>
</dbReference>
<evidence type="ECO:0000313" key="3">
    <source>
        <dbReference type="Proteomes" id="UP000712570"/>
    </source>
</evidence>
<gene>
    <name evidence="2" type="ORF">HA050_13805</name>
</gene>
<evidence type="ECO:0000259" key="1">
    <source>
        <dbReference type="Pfam" id="PF18011"/>
    </source>
</evidence>
<comment type="caution">
    <text evidence="2">The sequence shown here is derived from an EMBL/GenBank/DDBJ whole genome shotgun (WGS) entry which is preliminary data.</text>
</comment>
<evidence type="ECO:0000313" key="2">
    <source>
        <dbReference type="EMBL" id="NHQ87187.1"/>
    </source>
</evidence>
<sequence>MVDRQLAGTPSVMPDAIIILFGDDGAARLSKDNRAIDFVRDAYVHLKAIGVDHGGHALFKAAGLAIGDGIIDRHLPDQFIAAAKILAM</sequence>
<dbReference type="SUPFAM" id="SSF52317">
    <property type="entry name" value="Class I glutamine amidotransferase-like"/>
    <property type="match status" value="1"/>
</dbReference>
<protein>
    <recommendedName>
        <fullName evidence="1">Large catalase C-terminal domain-containing protein</fullName>
    </recommendedName>
</protein>
<organism evidence="2 3">
    <name type="scientific">Iodobacter violaceini</name>
    <dbReference type="NCBI Taxonomy" id="3044271"/>
    <lineage>
        <taxon>Bacteria</taxon>
        <taxon>Pseudomonadati</taxon>
        <taxon>Pseudomonadota</taxon>
        <taxon>Betaproteobacteria</taxon>
        <taxon>Neisseriales</taxon>
        <taxon>Chitinibacteraceae</taxon>
        <taxon>Iodobacter</taxon>
    </lineage>
</organism>
<reference evidence="2 3" key="1">
    <citation type="submission" date="2020-03" db="EMBL/GenBank/DDBJ databases">
        <title>Draft genome sequence of environmentally isolated violet-colored cultures.</title>
        <authorList>
            <person name="Wilson H.S."/>
        </authorList>
    </citation>
    <scope>NUCLEOTIDE SEQUENCE [LARGE SCALE GENOMIC DNA]</scope>
    <source>
        <strain evidence="2 3">HSC-16F04</strain>
    </source>
</reference>
<name>A0ABX0KXH7_9NEIS</name>
<proteinExistence type="predicted"/>
<dbReference type="EMBL" id="JAAOLX010000007">
    <property type="protein sequence ID" value="NHQ87187.1"/>
    <property type="molecule type" value="Genomic_DNA"/>
</dbReference>
<dbReference type="InterPro" id="IPR029062">
    <property type="entry name" value="Class_I_gatase-like"/>
</dbReference>
<dbReference type="Proteomes" id="UP000712570">
    <property type="component" value="Unassembled WGS sequence"/>
</dbReference>
<keyword evidence="3" id="KW-1185">Reference proteome</keyword>
<accession>A0ABX0KXH7</accession>
<dbReference type="Pfam" id="PF18011">
    <property type="entry name" value="Catalase_C"/>
    <property type="match status" value="1"/>
</dbReference>
<dbReference type="Gene3D" id="3.40.50.880">
    <property type="match status" value="1"/>
</dbReference>
<feature type="domain" description="Large catalase C-terminal" evidence="1">
    <location>
        <begin position="2"/>
        <end position="72"/>
    </location>
</feature>